<evidence type="ECO:0000313" key="2">
    <source>
        <dbReference type="Proteomes" id="UP000607653"/>
    </source>
</evidence>
<evidence type="ECO:0000313" key="1">
    <source>
        <dbReference type="EMBL" id="DAD30075.1"/>
    </source>
</evidence>
<dbReference type="EMBL" id="DUZY01000002">
    <property type="protein sequence ID" value="DAD30075.1"/>
    <property type="molecule type" value="Genomic_DNA"/>
</dbReference>
<accession>A0A822YGF5</accession>
<dbReference type="Proteomes" id="UP000607653">
    <property type="component" value="Unassembled WGS sequence"/>
</dbReference>
<dbReference type="AlphaFoldDB" id="A0A822YGF5"/>
<comment type="caution">
    <text evidence="1">The sequence shown here is derived from an EMBL/GenBank/DDBJ whole genome shotgun (WGS) entry which is preliminary data.</text>
</comment>
<protein>
    <submittedName>
        <fullName evidence="1">Uncharacterized protein</fullName>
    </submittedName>
</protein>
<sequence>MPQVVLRFPFPVRDRQAVLPFPEGGPKVIITRTPTGRKLPLRLAMAFSAVSNSQVTETAEQTVEISFFQFLCTQLWRSVTRTRKLPPSNVDPYYFGNTIQRIPTVDISFF</sequence>
<reference evidence="1 2" key="1">
    <citation type="journal article" date="2020" name="Mol. Biol. Evol.">
        <title>Distinct Expression and Methylation Patterns for Genes with Different Fates following a Single Whole-Genome Duplication in Flowering Plants.</title>
        <authorList>
            <person name="Shi T."/>
            <person name="Rahmani R.S."/>
            <person name="Gugger P.F."/>
            <person name="Wang M."/>
            <person name="Li H."/>
            <person name="Zhang Y."/>
            <person name="Li Z."/>
            <person name="Wang Q."/>
            <person name="Van de Peer Y."/>
            <person name="Marchal K."/>
            <person name="Chen J."/>
        </authorList>
    </citation>
    <scope>NUCLEOTIDE SEQUENCE [LARGE SCALE GENOMIC DNA]</scope>
    <source>
        <tissue evidence="1">Leaf</tissue>
    </source>
</reference>
<keyword evidence="2" id="KW-1185">Reference proteome</keyword>
<proteinExistence type="predicted"/>
<gene>
    <name evidence="1" type="ORF">HUJ06_031543</name>
</gene>
<organism evidence="1 2">
    <name type="scientific">Nelumbo nucifera</name>
    <name type="common">Sacred lotus</name>
    <dbReference type="NCBI Taxonomy" id="4432"/>
    <lineage>
        <taxon>Eukaryota</taxon>
        <taxon>Viridiplantae</taxon>
        <taxon>Streptophyta</taxon>
        <taxon>Embryophyta</taxon>
        <taxon>Tracheophyta</taxon>
        <taxon>Spermatophyta</taxon>
        <taxon>Magnoliopsida</taxon>
        <taxon>Proteales</taxon>
        <taxon>Nelumbonaceae</taxon>
        <taxon>Nelumbo</taxon>
    </lineage>
</organism>
<name>A0A822YGF5_NELNU</name>